<dbReference type="EMBL" id="CAJNOQ010008711">
    <property type="protein sequence ID" value="CAF1204560.1"/>
    <property type="molecule type" value="Genomic_DNA"/>
</dbReference>
<accession>A0A814WRD3</accession>
<reference evidence="1" key="1">
    <citation type="submission" date="2021-02" db="EMBL/GenBank/DDBJ databases">
        <authorList>
            <person name="Nowell W R."/>
        </authorList>
    </citation>
    <scope>NUCLEOTIDE SEQUENCE</scope>
</reference>
<evidence type="ECO:0000313" key="2">
    <source>
        <dbReference type="EMBL" id="CAF3968877.1"/>
    </source>
</evidence>
<dbReference type="OrthoDB" id="10006791at2759"/>
<evidence type="ECO:0000313" key="3">
    <source>
        <dbReference type="Proteomes" id="UP000663829"/>
    </source>
</evidence>
<dbReference type="EMBL" id="CAJOBC010008712">
    <property type="protein sequence ID" value="CAF3968877.1"/>
    <property type="molecule type" value="Genomic_DNA"/>
</dbReference>
<dbReference type="AlphaFoldDB" id="A0A814WRD3"/>
<comment type="caution">
    <text evidence="1">The sequence shown here is derived from an EMBL/GenBank/DDBJ whole genome shotgun (WGS) entry which is preliminary data.</text>
</comment>
<keyword evidence="3" id="KW-1185">Reference proteome</keyword>
<evidence type="ECO:0000313" key="1">
    <source>
        <dbReference type="EMBL" id="CAF1204560.1"/>
    </source>
</evidence>
<sequence length="703" mass="80088">MVKKVNDRMKELNLLDERNFKICQRLTSSTHKLDEYLKDHPLLLNIFKNYRAKKYDELTLFICFLVTLPHWAMESKFFDRDTISYSTVKFLAILRGESEDFTPASLISQLWLSSKLISSNEDVPLNKMSFFDPNSEKAEDIQKLVISGYNGLPSLEYMYIIRVIMNFCVYGFDDDAYKFIQPILEGVPCERRSSELIQRIAFTIQNLFDIEKILIGLENEFDFYNLKQTTYQSFVEKVDKTFYKNDDAGGVNDGVINYPDDVDLKKLTNVRISSEPEPPEKYMKITKEAAQIAVRLFDDLLLPQALQLYNLESDAYEQQKKANTLERVILDIEFNIFTMTALTFTGPFRNAKHDNINVDKLLENLVSKKILKYGMFLQTLVRPVTSWSRYLPDIHDEQQYVEFTETMKNNYGLSMEKYIKTCEQNEAHAKGKGIKLTLAGADDLKIQGERIILINEKIGQKTHAEAAKADASIPVQVNSVSDVSKDQIIVAARTSDQTRINNDHGAVTENFELDYRRQDGYMQDFPGGDMLMENEIDLSTTQNKRKLCSIFDYDFILTDENDQSMPARYLGPNGYLNAQKRICISPITSAVVHLVTALEEAGPSDAISHNETTATDHPVVEQTACEPGHDQQPTDIDLLSASAAKLLNTHDMTNVTLTVGNGHGSEVNQIEWEDLFVTTGDIQVLNDTITTDHDTITTVEYKG</sequence>
<dbReference type="Proteomes" id="UP000663829">
    <property type="component" value="Unassembled WGS sequence"/>
</dbReference>
<proteinExistence type="predicted"/>
<organism evidence="1 3">
    <name type="scientific">Didymodactylos carnosus</name>
    <dbReference type="NCBI Taxonomy" id="1234261"/>
    <lineage>
        <taxon>Eukaryota</taxon>
        <taxon>Metazoa</taxon>
        <taxon>Spiralia</taxon>
        <taxon>Gnathifera</taxon>
        <taxon>Rotifera</taxon>
        <taxon>Eurotatoria</taxon>
        <taxon>Bdelloidea</taxon>
        <taxon>Philodinida</taxon>
        <taxon>Philodinidae</taxon>
        <taxon>Didymodactylos</taxon>
    </lineage>
</organism>
<protein>
    <submittedName>
        <fullName evidence="1">Uncharacterized protein</fullName>
    </submittedName>
</protein>
<dbReference type="Proteomes" id="UP000681722">
    <property type="component" value="Unassembled WGS sequence"/>
</dbReference>
<gene>
    <name evidence="1" type="ORF">GPM918_LOCUS23895</name>
    <name evidence="2" type="ORF">SRO942_LOCUS23894</name>
</gene>
<name>A0A814WRD3_9BILA</name>